<protein>
    <submittedName>
        <fullName evidence="1">Uncharacterized protein</fullName>
    </submittedName>
</protein>
<dbReference type="Proteomes" id="UP000531561">
    <property type="component" value="Unassembled WGS sequence"/>
</dbReference>
<evidence type="ECO:0000313" key="1">
    <source>
        <dbReference type="EMBL" id="KAF5876994.1"/>
    </source>
</evidence>
<comment type="caution">
    <text evidence="1">The sequence shown here is derived from an EMBL/GenBank/DDBJ whole genome shotgun (WGS) entry which is preliminary data.</text>
</comment>
<keyword evidence="2" id="KW-1185">Reference proteome</keyword>
<dbReference type="GeneID" id="59255478"/>
<gene>
    <name evidence="1" type="ORF">Bfra_001353</name>
</gene>
<dbReference type="OrthoDB" id="3539836at2759"/>
<dbReference type="AlphaFoldDB" id="A0A8H6B0N5"/>
<name>A0A8H6B0N5_9HELO</name>
<organism evidence="1 2">
    <name type="scientific">Botrytis fragariae</name>
    <dbReference type="NCBI Taxonomy" id="1964551"/>
    <lineage>
        <taxon>Eukaryota</taxon>
        <taxon>Fungi</taxon>
        <taxon>Dikarya</taxon>
        <taxon>Ascomycota</taxon>
        <taxon>Pezizomycotina</taxon>
        <taxon>Leotiomycetes</taxon>
        <taxon>Helotiales</taxon>
        <taxon>Sclerotiniaceae</taxon>
        <taxon>Botrytis</taxon>
    </lineage>
</organism>
<accession>A0A8H6B0N5</accession>
<proteinExistence type="predicted"/>
<dbReference type="EMBL" id="JABFCT010000003">
    <property type="protein sequence ID" value="KAF5876994.1"/>
    <property type="molecule type" value="Genomic_DNA"/>
</dbReference>
<reference evidence="1 2" key="1">
    <citation type="journal article" date="2020" name="Phytopathology">
        <title>A high-quality genome resource of Botrytis fragariae, a new and rapidly spreading fungal pathogen causing strawberry gray mold in the U.S.A.</title>
        <authorList>
            <person name="Wu Y."/>
            <person name="Saski C.A."/>
            <person name="Schnabel G."/>
            <person name="Xiao S."/>
            <person name="Hu M."/>
        </authorList>
    </citation>
    <scope>NUCLEOTIDE SEQUENCE [LARGE SCALE GENOMIC DNA]</scope>
    <source>
        <strain evidence="1 2">BVB16</strain>
    </source>
</reference>
<sequence length="492" mass="57071">MSDLNESPIHVPSLGPFTPFHPSLTFTKLWTPADEHHLQEDYLAKDFPLSPNPFPHTIYYSWNLPAHEFSHPESDYVWRLAYKLFHKSPYDLFPRMKMGSELDLSDRGVCKLVAQVLCIPGVEGDVEFWYYILQYAAHFVCIRCPRPRKYSGKTRQPEHLDFMEILWNKSVSEKSAMIKNTTPTLHHRSNSDPSLTDKNIIRNLKLLTLITTAWDLYAKLRNLPPLSTYDFDIRLQLAAIEVDERVSVASFRREWEVQWPLEYRRNVVRRHGCGYAYLYRNGYAQELVEFVERTVPEGWNVKGGDIDGDEDGGEESFYSVRSLVQGIERCGGGGWEVRCIGRHLASVRGREWHCFNGGGGCHEGGEGILFFPVFMKRGWRGGELCRVLGEEGRWEKKRERKQERELWIGRVDGFDVEQEREQAPQQENQVWTAGPDEVFLDQNGEYVDMESEGGWFITKEKSEALSGCRNCCRPVCCQVRRRWNGVFVRTVV</sequence>
<dbReference type="RefSeq" id="XP_037195940.1">
    <property type="nucleotide sequence ID" value="XM_037331786.1"/>
</dbReference>
<evidence type="ECO:0000313" key="2">
    <source>
        <dbReference type="Proteomes" id="UP000531561"/>
    </source>
</evidence>